<evidence type="ECO:0000313" key="1">
    <source>
        <dbReference type="EMBL" id="ERK43475.1"/>
    </source>
</evidence>
<dbReference type="PATRIC" id="fig|1256908.3.peg.2221"/>
<reference evidence="1 2" key="1">
    <citation type="submission" date="2013-06" db="EMBL/GenBank/DDBJ databases">
        <authorList>
            <person name="Weinstock G."/>
            <person name="Sodergren E."/>
            <person name="Lobos E.A."/>
            <person name="Fulton L."/>
            <person name="Fulton R."/>
            <person name="Courtney L."/>
            <person name="Fronick C."/>
            <person name="O'Laughlin M."/>
            <person name="Godfrey J."/>
            <person name="Wilson R.M."/>
            <person name="Miner T."/>
            <person name="Farmer C."/>
            <person name="Delehaunty K."/>
            <person name="Cordes M."/>
            <person name="Minx P."/>
            <person name="Tomlinson C."/>
            <person name="Chen J."/>
            <person name="Wollam A."/>
            <person name="Pepin K.H."/>
            <person name="Bhonagiri V."/>
            <person name="Zhang X."/>
            <person name="Warren W."/>
            <person name="Mitreva M."/>
            <person name="Mardis E.R."/>
            <person name="Wilson R.K."/>
        </authorList>
    </citation>
    <scope>NUCLEOTIDE SEQUENCE [LARGE SCALE GENOMIC DNA]</scope>
    <source>
        <strain evidence="1 2">ATCC 29099</strain>
    </source>
</reference>
<dbReference type="EMBL" id="AWVJ01000146">
    <property type="protein sequence ID" value="ERK43475.1"/>
    <property type="molecule type" value="Genomic_DNA"/>
</dbReference>
<dbReference type="Proteomes" id="UP000016608">
    <property type="component" value="Unassembled WGS sequence"/>
</dbReference>
<accession>U2NZC2</accession>
<evidence type="ECO:0000313" key="2">
    <source>
        <dbReference type="Proteomes" id="UP000016608"/>
    </source>
</evidence>
<name>U2NZC2_EUBRA</name>
<dbReference type="GeneID" id="42785196"/>
<dbReference type="HOGENOM" id="CLU_2395332_0_0_9"/>
<sequence length="93" mass="10882">MKNEKEQLQKGSCSFFTKTYVLSKRKYFCCSNNIPLNQYSVNSKAEIFEVKKQDENLCIFTSKQQLTIGLSWDIIVSTAVEIKEKDFRNNNKK</sequence>
<comment type="caution">
    <text evidence="1">The sequence shown here is derived from an EMBL/GenBank/DDBJ whole genome shotgun (WGS) entry which is preliminary data.</text>
</comment>
<organism evidence="1 2">
    <name type="scientific">Eubacterium ramulus ATCC 29099</name>
    <dbReference type="NCBI Taxonomy" id="1256908"/>
    <lineage>
        <taxon>Bacteria</taxon>
        <taxon>Bacillati</taxon>
        <taxon>Bacillota</taxon>
        <taxon>Clostridia</taxon>
        <taxon>Eubacteriales</taxon>
        <taxon>Eubacteriaceae</taxon>
        <taxon>Eubacterium</taxon>
    </lineage>
</organism>
<protein>
    <submittedName>
        <fullName evidence="1">Uncharacterized protein</fullName>
    </submittedName>
</protein>
<keyword evidence="2" id="KW-1185">Reference proteome</keyword>
<dbReference type="AlphaFoldDB" id="U2NZC2"/>
<proteinExistence type="predicted"/>
<dbReference type="RefSeq" id="WP_021737576.1">
    <property type="nucleotide sequence ID" value="NZ_KI271075.1"/>
</dbReference>
<gene>
    <name evidence="1" type="ORF">HMPREF0373_02415</name>
</gene>